<evidence type="ECO:0000256" key="1">
    <source>
        <dbReference type="ARBA" id="ARBA00005534"/>
    </source>
</evidence>
<dbReference type="PIRSF" id="PIRSF004681">
    <property type="entry name" value="UCP004681"/>
    <property type="match status" value="1"/>
</dbReference>
<dbReference type="Proteomes" id="UP000191661">
    <property type="component" value="Unassembled WGS sequence"/>
</dbReference>
<dbReference type="AlphaFoldDB" id="A0A1V6N2H3"/>
<dbReference type="OrthoDB" id="6663at2157"/>
<dbReference type="PANTHER" id="PTHR30615:SF8">
    <property type="entry name" value="UPF0047 PROTEIN C4A8.02C"/>
    <property type="match status" value="1"/>
</dbReference>
<evidence type="ECO:0000313" key="2">
    <source>
        <dbReference type="EMBL" id="OQD58920.1"/>
    </source>
</evidence>
<proteinExistence type="inferred from homology"/>
<dbReference type="PANTHER" id="PTHR30615">
    <property type="entry name" value="UNCHARACTERIZED PROTEIN YJBQ-RELATED"/>
    <property type="match status" value="1"/>
</dbReference>
<accession>A0A1V6N2H3</accession>
<dbReference type="NCBIfam" id="TIGR00149">
    <property type="entry name" value="TIGR00149_YjbQ"/>
    <property type="match status" value="1"/>
</dbReference>
<reference evidence="2 3" key="1">
    <citation type="submission" date="2014-12" db="EMBL/GenBank/DDBJ databases">
        <title>Genome sequence of Methanobrevibacter arboriphilicus DH1, DSM1125.</title>
        <authorList>
            <person name="Poehlein A."/>
            <person name="Thauer R.K."/>
            <person name="Seedorf H."/>
            <person name="Daniel R."/>
        </authorList>
    </citation>
    <scope>NUCLEOTIDE SEQUENCE [LARGE SCALE GENOMIC DNA]</scope>
    <source>
        <strain evidence="2 3">DH1</strain>
    </source>
</reference>
<dbReference type="Gene3D" id="2.60.120.460">
    <property type="entry name" value="YjbQ-like"/>
    <property type="match status" value="1"/>
</dbReference>
<dbReference type="InterPro" id="IPR035917">
    <property type="entry name" value="YjbQ-like_sf"/>
</dbReference>
<comment type="caution">
    <text evidence="2">The sequence shown here is derived from an EMBL/GenBank/DDBJ whole genome shotgun (WGS) entry which is preliminary data.</text>
</comment>
<organism evidence="2 3">
    <name type="scientific">Methanobrevibacter arboriphilus JCM 13429 = DSM 1125</name>
    <dbReference type="NCBI Taxonomy" id="1300164"/>
    <lineage>
        <taxon>Archaea</taxon>
        <taxon>Methanobacteriati</taxon>
        <taxon>Methanobacteriota</taxon>
        <taxon>Methanomada group</taxon>
        <taxon>Methanobacteria</taxon>
        <taxon>Methanobacteriales</taxon>
        <taxon>Methanobacteriaceae</taxon>
        <taxon>Methanobrevibacter</taxon>
    </lineage>
</organism>
<gene>
    <name evidence="2" type="ORF">MBBAR_6c00300</name>
</gene>
<sequence>MTIFKYEISLDTSKKTEIIDITLDIQEILTKSKLNSGIINIFSKHSTSSIVINENEEGLLYDFESILNKIIPKNNSYKHDFIDNNADSHIKSLFLGSSETIPFSNNDLSIGTWQSVFFVEFDGPRTRKVELTVIGE</sequence>
<evidence type="ECO:0000313" key="3">
    <source>
        <dbReference type="Proteomes" id="UP000191661"/>
    </source>
</evidence>
<dbReference type="InterPro" id="IPR001602">
    <property type="entry name" value="UPF0047_YjbQ-like"/>
</dbReference>
<dbReference type="Pfam" id="PF01894">
    <property type="entry name" value="YjbQ"/>
    <property type="match status" value="1"/>
</dbReference>
<comment type="similarity">
    <text evidence="1">Belongs to the UPF0047 family.</text>
</comment>
<keyword evidence="3" id="KW-1185">Reference proteome</keyword>
<evidence type="ECO:0008006" key="4">
    <source>
        <dbReference type="Google" id="ProtNLM"/>
    </source>
</evidence>
<dbReference type="SUPFAM" id="SSF111038">
    <property type="entry name" value="YjbQ-like"/>
    <property type="match status" value="1"/>
</dbReference>
<name>A0A1V6N2H3_METAZ</name>
<protein>
    <recommendedName>
        <fullName evidence="4">Secondary thiamine-phosphate synthase enzyme</fullName>
    </recommendedName>
</protein>
<dbReference type="RefSeq" id="WP_080459984.1">
    <property type="nucleotide sequence ID" value="NZ_JXMW01000006.1"/>
</dbReference>
<dbReference type="EMBL" id="JXMW01000006">
    <property type="protein sequence ID" value="OQD58920.1"/>
    <property type="molecule type" value="Genomic_DNA"/>
</dbReference>